<evidence type="ECO:0000256" key="2">
    <source>
        <dbReference type="SAM" id="MobiDB-lite"/>
    </source>
</evidence>
<dbReference type="OrthoDB" id="236897at2"/>
<reference evidence="3 4" key="1">
    <citation type="submission" date="2018-04" db="EMBL/GenBank/DDBJ databases">
        <title>Massilia violaceinigra sp. nov., a novel purple-pigmented bacterium isolated from Tianshan glacier, Xinjiang, China.</title>
        <authorList>
            <person name="Wang H."/>
        </authorList>
    </citation>
    <scope>NUCLEOTIDE SEQUENCE [LARGE SCALE GENOMIC DNA]</scope>
    <source>
        <strain evidence="3 4">B448-2</strain>
    </source>
</reference>
<feature type="compositionally biased region" description="Basic and acidic residues" evidence="2">
    <location>
        <begin position="627"/>
        <end position="637"/>
    </location>
</feature>
<evidence type="ECO:0000313" key="3">
    <source>
        <dbReference type="EMBL" id="PWF55730.1"/>
    </source>
</evidence>
<feature type="compositionally biased region" description="Polar residues" evidence="2">
    <location>
        <begin position="589"/>
        <end position="598"/>
    </location>
</feature>
<organism evidence="3 4">
    <name type="scientific">Massilia glaciei</name>
    <dbReference type="NCBI Taxonomy" id="1524097"/>
    <lineage>
        <taxon>Bacteria</taxon>
        <taxon>Pseudomonadati</taxon>
        <taxon>Pseudomonadota</taxon>
        <taxon>Betaproteobacteria</taxon>
        <taxon>Burkholderiales</taxon>
        <taxon>Oxalobacteraceae</taxon>
        <taxon>Telluria group</taxon>
        <taxon>Massilia</taxon>
    </lineage>
</organism>
<feature type="region of interest" description="Disordered" evidence="2">
    <location>
        <begin position="627"/>
        <end position="686"/>
    </location>
</feature>
<feature type="compositionally biased region" description="Pro residues" evidence="2">
    <location>
        <begin position="644"/>
        <end position="654"/>
    </location>
</feature>
<keyword evidence="1" id="KW-0175">Coiled coil</keyword>
<evidence type="ECO:0000256" key="1">
    <source>
        <dbReference type="SAM" id="Coils"/>
    </source>
</evidence>
<feature type="coiled-coil region" evidence="1">
    <location>
        <begin position="229"/>
        <end position="291"/>
    </location>
</feature>
<dbReference type="EMBL" id="PXWF02000006">
    <property type="protein sequence ID" value="PWF55730.1"/>
    <property type="molecule type" value="Genomic_DNA"/>
</dbReference>
<feature type="region of interest" description="Disordered" evidence="2">
    <location>
        <begin position="579"/>
        <end position="598"/>
    </location>
</feature>
<comment type="caution">
    <text evidence="3">The sequence shown here is derived from an EMBL/GenBank/DDBJ whole genome shotgun (WGS) entry which is preliminary data.</text>
</comment>
<name>A0A2U2I7L3_9BURK</name>
<dbReference type="AlphaFoldDB" id="A0A2U2I7L3"/>
<gene>
    <name evidence="3" type="ORF">C7C56_000325</name>
</gene>
<accession>A0A2U2I7L3</accession>
<feature type="compositionally biased region" description="Low complexity" evidence="2">
    <location>
        <begin position="579"/>
        <end position="588"/>
    </location>
</feature>
<keyword evidence="4" id="KW-1185">Reference proteome</keyword>
<proteinExistence type="predicted"/>
<evidence type="ECO:0000313" key="4">
    <source>
        <dbReference type="Proteomes" id="UP000241421"/>
    </source>
</evidence>
<dbReference type="RefSeq" id="WP_106755522.1">
    <property type="nucleotide sequence ID" value="NZ_PXWF02000006.1"/>
</dbReference>
<protein>
    <submittedName>
        <fullName evidence="3">Uncharacterized protein</fullName>
    </submittedName>
</protein>
<dbReference type="Proteomes" id="UP000241421">
    <property type="component" value="Unassembled WGS sequence"/>
</dbReference>
<sequence>MLAISIMGVTPGLEVVTFGKLPFPLVDSWITISTSELVVQPSQSAYVVTRRIVDRHLLTWIGYYRSAFAIGGSRDGGYYGAGIWLVDHQVPGEAVVNLLPLLADQVNRLAMSNGRFVRRLDDIHEEIQWPDAEGKRLRQSMTPLVDARGLGSGNLAWGYLDLANRDHAPYLGLFLDWIQSGAPFTTFSRIALSPDAAVTESVRERGSMKLISPYNLLAGDAPQAGALKLAALTEQLAGAELEFEKMLGANTELHQQIQQAQRRETELRAQAGKQEAALNSAETRLKEQQGKHVLELDAARAGLFARLEPLEESIRQLHGQLEASQKARAALAFELDSARRGASKNPAPLYGTGGSMTPQAYESKSDARSIAALNDNLYHAQKCEFELARKLQVLELENRQLRDRYNDGGWLRYWTATQHLRHLPALALGVLVLVLVSLISQRLFKIPVPDDPPLPGISPPIEIQLCGDPETSLSNWKMVFSSQSIVSADEAAAFIVDNACSKRDKICRSQDLVQIRAQLIRAATSGVQTGGVPQIDPGQSTALRLPIGCSAGEFSDKGMVLLPGVDTAPVSAKVIEPAAPKATQQPAPSLSSQLASIQRQRQTQLPLLKQCSANVRTPTLEKACKELRKREETERQMKQSGGAKPPPHPPPPQRVAPDANIWQNGIGPVEPLPGHDSGTPISGHDK</sequence>